<accession>A0A5Q4ZBF4</accession>
<organism evidence="1 2">
    <name type="scientific">Paraburkholderia dioscoreae</name>
    <dbReference type="NCBI Taxonomy" id="2604047"/>
    <lineage>
        <taxon>Bacteria</taxon>
        <taxon>Pseudomonadati</taxon>
        <taxon>Pseudomonadota</taxon>
        <taxon>Betaproteobacteria</taxon>
        <taxon>Burkholderiales</taxon>
        <taxon>Burkholderiaceae</taxon>
        <taxon>Paraburkholderia</taxon>
    </lineage>
</organism>
<keyword evidence="2" id="KW-1185">Reference proteome</keyword>
<gene>
    <name evidence="1" type="ORF">PDMSB3_0921</name>
</gene>
<dbReference type="AlphaFoldDB" id="A0A5Q4ZBF4"/>
<evidence type="ECO:0000313" key="1">
    <source>
        <dbReference type="EMBL" id="VVD32219.1"/>
    </source>
</evidence>
<dbReference type="KEGG" id="pdio:PDMSB3_0921.1"/>
<proteinExistence type="predicted"/>
<protein>
    <submittedName>
        <fullName evidence="1">Uncharacterized protein</fullName>
    </submittedName>
</protein>
<reference evidence="1 2" key="1">
    <citation type="submission" date="2019-08" db="EMBL/GenBank/DDBJ databases">
        <authorList>
            <person name="Herpell B J."/>
        </authorList>
    </citation>
    <scope>NUCLEOTIDE SEQUENCE [LARGE SCALE GENOMIC DNA]</scope>
    <source>
        <strain evidence="2">Msb3</strain>
    </source>
</reference>
<dbReference type="EMBL" id="LR699554">
    <property type="protein sequence ID" value="VVD32219.1"/>
    <property type="molecule type" value="Genomic_DNA"/>
</dbReference>
<sequence length="50" mass="5463">MVFGFTGVEKIPSGEIQQSRSSAFDGNLFGIFSVPPGGEKRKTTKRERST</sequence>
<evidence type="ECO:0000313" key="2">
    <source>
        <dbReference type="Proteomes" id="UP000325811"/>
    </source>
</evidence>
<name>A0A5Q4ZBF4_9BURK</name>
<dbReference type="Proteomes" id="UP000325811">
    <property type="component" value="Chromosome II"/>
</dbReference>